<dbReference type="Proteomes" id="UP000238426">
    <property type="component" value="Unassembled WGS sequence"/>
</dbReference>
<dbReference type="InterPro" id="IPR034660">
    <property type="entry name" value="DinB/YfiT-like"/>
</dbReference>
<organism evidence="1 2">
    <name type="scientific">Aurantibacter aestuarii</name>
    <dbReference type="NCBI Taxonomy" id="1266046"/>
    <lineage>
        <taxon>Bacteria</taxon>
        <taxon>Pseudomonadati</taxon>
        <taxon>Bacteroidota</taxon>
        <taxon>Flavobacteriia</taxon>
        <taxon>Flavobacteriales</taxon>
        <taxon>Flavobacteriaceae</taxon>
        <taxon>Aurantibacter</taxon>
    </lineage>
</organism>
<name>A0A2T1NFZ5_9FLAO</name>
<evidence type="ECO:0008006" key="3">
    <source>
        <dbReference type="Google" id="ProtNLM"/>
    </source>
</evidence>
<dbReference type="AlphaFoldDB" id="A0A2T1NFZ5"/>
<proteinExistence type="predicted"/>
<accession>A0A2T1NFZ5</accession>
<reference evidence="1 2" key="1">
    <citation type="submission" date="2018-03" db="EMBL/GenBank/DDBJ databases">
        <title>Mesoflavibacter sp. HG37 and Mesoflavibacter sp. HG96 sp.nov., two marine bacteria isolated from seawater of Western Pacific Ocean.</title>
        <authorList>
            <person name="Cheng H."/>
            <person name="Wu Y.-H."/>
            <person name="Guo L.-L."/>
            <person name="Xu X.-W."/>
        </authorList>
    </citation>
    <scope>NUCLEOTIDE SEQUENCE [LARGE SCALE GENOMIC DNA]</scope>
    <source>
        <strain evidence="1 2">KCTC 32269</strain>
    </source>
</reference>
<dbReference type="EMBL" id="PXOQ01000006">
    <property type="protein sequence ID" value="PSG91689.1"/>
    <property type="molecule type" value="Genomic_DNA"/>
</dbReference>
<dbReference type="RefSeq" id="WP_106461982.1">
    <property type="nucleotide sequence ID" value="NZ_PXOQ01000006.1"/>
</dbReference>
<sequence>MTSIFEDKAHKDIISRIHSLEENSQPLWGKMNVSQMLHHCQAPLNIMLQKKDYGLKPFWLITLFFKKSLYNDKPWRKNLPTAKQLKVNSTKDFSSEKKQLLSLVEEVMLHKDKTSWEPHPSFGTFTSQQWGQLQFKHLDHHLTQFGV</sequence>
<dbReference type="InterPro" id="IPR011463">
    <property type="entry name" value="DUF1569"/>
</dbReference>
<gene>
    <name evidence="1" type="ORF">C7H52_00830</name>
</gene>
<evidence type="ECO:0000313" key="1">
    <source>
        <dbReference type="EMBL" id="PSG91689.1"/>
    </source>
</evidence>
<dbReference type="Gene3D" id="1.20.120.450">
    <property type="entry name" value="dinb family like domain"/>
    <property type="match status" value="1"/>
</dbReference>
<dbReference type="OrthoDB" id="2599194at2"/>
<dbReference type="Pfam" id="PF07606">
    <property type="entry name" value="DUF1569"/>
    <property type="match status" value="1"/>
</dbReference>
<protein>
    <recommendedName>
        <fullName evidence="3">DUF1569 domain-containing protein</fullName>
    </recommendedName>
</protein>
<evidence type="ECO:0000313" key="2">
    <source>
        <dbReference type="Proteomes" id="UP000238426"/>
    </source>
</evidence>
<keyword evidence="2" id="KW-1185">Reference proteome</keyword>
<comment type="caution">
    <text evidence="1">The sequence shown here is derived from an EMBL/GenBank/DDBJ whole genome shotgun (WGS) entry which is preliminary data.</text>
</comment>